<name>A0A098B5V5_DESHA</name>
<evidence type="ECO:0000313" key="1">
    <source>
        <dbReference type="EMBL" id="CDX03765.1"/>
    </source>
</evidence>
<dbReference type="OMA" id="QYWYSAP"/>
<proteinExistence type="predicted"/>
<dbReference type="Gene3D" id="3.30.160.620">
    <property type="match status" value="1"/>
</dbReference>
<sequence>MTMLTELQFTEARSQFSTLYDSVFNSFSPAIVKRKQTEQIAMLRVDLLKMVLEDYKLNPEIIQEDDGSITLALDALEVYVNNSTLDLAAADLIEDLKLYAQDYLKRSQLFLHSPNRTHHFPYILRIMLCENDDEIRALAGL</sequence>
<dbReference type="PATRIC" id="fig|49338.4.peg.4170"/>
<dbReference type="InterPro" id="IPR035424">
    <property type="entry name" value="Antitoxin_RelB"/>
</dbReference>
<accession>A0A098B5V5</accession>
<reference evidence="1" key="1">
    <citation type="submission" date="2014-07" db="EMBL/GenBank/DDBJ databases">
        <authorList>
            <person name="Hornung V.Bastian."/>
        </authorList>
    </citation>
    <scope>NUCLEOTIDE SEQUENCE</scope>
    <source>
        <strain evidence="1">PCE-S</strain>
    </source>
</reference>
<dbReference type="RefSeq" id="WP_005809316.1">
    <property type="nucleotide sequence ID" value="NZ_CABKQQ010000019.1"/>
</dbReference>
<organism evidence="1">
    <name type="scientific">Desulfitobacterium hafniense</name>
    <name type="common">Desulfitobacterium frappieri</name>
    <dbReference type="NCBI Taxonomy" id="49338"/>
    <lineage>
        <taxon>Bacteria</taxon>
        <taxon>Bacillati</taxon>
        <taxon>Bacillota</taxon>
        <taxon>Clostridia</taxon>
        <taxon>Eubacteriales</taxon>
        <taxon>Desulfitobacteriaceae</taxon>
        <taxon>Desulfitobacterium</taxon>
    </lineage>
</organism>
<dbReference type="Pfam" id="PF12910">
    <property type="entry name" value="PHD_like"/>
    <property type="match status" value="1"/>
</dbReference>
<gene>
    <name evidence="1" type="ORF">DPCES_3879</name>
</gene>
<protein>
    <submittedName>
        <fullName evidence="1">Uncharacterized protein</fullName>
    </submittedName>
</protein>
<dbReference type="EMBL" id="LK996017">
    <property type="protein sequence ID" value="CDX03765.1"/>
    <property type="molecule type" value="Genomic_DNA"/>
</dbReference>
<dbReference type="AlphaFoldDB" id="A0A098B5V5"/>